<name>A0A3D9DZU3_9GAMM</name>
<sequence>MLSHVMVGSNNLARAGEFYDSLLSCIGLYRQDNDDGDAQWLCYAAPQERILFIVCTPYDQGPATHGNGTLVAFSAHGHELVDQFHAIGMALGATDEGSPAIRSQYHDYFYGAYLRDPDGNKLCCVCHDHFENCP</sequence>
<protein>
    <submittedName>
        <fullName evidence="2">Catechol 2,3-dioxygenase-like lactoylglutathione lyase family enzyme</fullName>
    </submittedName>
</protein>
<organism evidence="2 3">
    <name type="scientific">Kushneria indalinina DSM 14324</name>
    <dbReference type="NCBI Taxonomy" id="1122140"/>
    <lineage>
        <taxon>Bacteria</taxon>
        <taxon>Pseudomonadati</taxon>
        <taxon>Pseudomonadota</taxon>
        <taxon>Gammaproteobacteria</taxon>
        <taxon>Oceanospirillales</taxon>
        <taxon>Halomonadaceae</taxon>
        <taxon>Kushneria</taxon>
    </lineage>
</organism>
<dbReference type="InterPro" id="IPR037523">
    <property type="entry name" value="VOC_core"/>
</dbReference>
<dbReference type="CDD" id="cd07262">
    <property type="entry name" value="VOC_like"/>
    <property type="match status" value="1"/>
</dbReference>
<keyword evidence="3" id="KW-1185">Reference proteome</keyword>
<evidence type="ECO:0000313" key="2">
    <source>
        <dbReference type="EMBL" id="REC95754.1"/>
    </source>
</evidence>
<dbReference type="GO" id="GO:0016829">
    <property type="term" value="F:lyase activity"/>
    <property type="evidence" value="ECO:0007669"/>
    <property type="project" value="UniProtKB-KW"/>
</dbReference>
<keyword evidence="2" id="KW-0560">Oxidoreductase</keyword>
<dbReference type="Proteomes" id="UP000256334">
    <property type="component" value="Unassembled WGS sequence"/>
</dbReference>
<comment type="caution">
    <text evidence="2">The sequence shown here is derived from an EMBL/GenBank/DDBJ whole genome shotgun (WGS) entry which is preliminary data.</text>
</comment>
<dbReference type="GO" id="GO:0051213">
    <property type="term" value="F:dioxygenase activity"/>
    <property type="evidence" value="ECO:0007669"/>
    <property type="project" value="UniProtKB-KW"/>
</dbReference>
<keyword evidence="2" id="KW-0223">Dioxygenase</keyword>
<feature type="domain" description="VOC" evidence="1">
    <location>
        <begin position="1"/>
        <end position="127"/>
    </location>
</feature>
<proteinExistence type="predicted"/>
<evidence type="ECO:0000313" key="3">
    <source>
        <dbReference type="Proteomes" id="UP000256334"/>
    </source>
</evidence>
<dbReference type="SUPFAM" id="SSF54593">
    <property type="entry name" value="Glyoxalase/Bleomycin resistance protein/Dihydroxybiphenyl dioxygenase"/>
    <property type="match status" value="1"/>
</dbReference>
<dbReference type="PANTHER" id="PTHR35006:SF1">
    <property type="entry name" value="BLL2941 PROTEIN"/>
    <property type="match status" value="1"/>
</dbReference>
<dbReference type="RefSeq" id="WP_115852741.1">
    <property type="nucleotide sequence ID" value="NZ_QRDJ01000006.1"/>
</dbReference>
<evidence type="ECO:0000259" key="1">
    <source>
        <dbReference type="PROSITE" id="PS51819"/>
    </source>
</evidence>
<dbReference type="Gene3D" id="3.10.180.10">
    <property type="entry name" value="2,3-Dihydroxybiphenyl 1,2-Dioxygenase, domain 1"/>
    <property type="match status" value="1"/>
</dbReference>
<keyword evidence="2" id="KW-0456">Lyase</keyword>
<dbReference type="PANTHER" id="PTHR35006">
    <property type="entry name" value="GLYOXALASE FAMILY PROTEIN (AFU_ORTHOLOGUE AFUA_5G14830)"/>
    <property type="match status" value="1"/>
</dbReference>
<dbReference type="PROSITE" id="PS51819">
    <property type="entry name" value="VOC"/>
    <property type="match status" value="1"/>
</dbReference>
<gene>
    <name evidence="2" type="ORF">C8D72_0419</name>
</gene>
<dbReference type="OrthoDB" id="9800438at2"/>
<dbReference type="EMBL" id="QRDJ01000006">
    <property type="protein sequence ID" value="REC95754.1"/>
    <property type="molecule type" value="Genomic_DNA"/>
</dbReference>
<accession>A0A3D9DZU3</accession>
<dbReference type="AlphaFoldDB" id="A0A3D9DZU3"/>
<dbReference type="InterPro" id="IPR029068">
    <property type="entry name" value="Glyas_Bleomycin-R_OHBP_Dase"/>
</dbReference>
<reference evidence="2 3" key="1">
    <citation type="submission" date="2018-07" db="EMBL/GenBank/DDBJ databases">
        <title>Genomic Encyclopedia of Type Strains, Phase IV (KMG-IV): sequencing the most valuable type-strain genomes for metagenomic binning, comparative biology and taxonomic classification.</title>
        <authorList>
            <person name="Goeker M."/>
        </authorList>
    </citation>
    <scope>NUCLEOTIDE SEQUENCE [LARGE SCALE GENOMIC DNA]</scope>
    <source>
        <strain evidence="2 3">DSM 14324</strain>
    </source>
</reference>